<proteinExistence type="predicted"/>
<sequence>MTRAIGGIALLVAGLLSGCFFGPTNQDVRESVAAMPGVSFARIPTQETGVLSSVDMPQLNVTMSTATPQQIRAVVDLLKNDPHEDLETVHITVSDSPMINASRRIADIDTDQFVDDAERLRRLGPALDPPARIRWTRDDVPDGALVLYTSEESPEPPIAPTLATIRGALGDVGLVEIIPGKPNLVQDWKIHPPFSADQLQRVNSRLESLPVDISAVTVASGVITDLAVSLRPGQSPETQLGEVVAALGAGPDSPVMLSWGSRNLPRPEGTVHVGGCGYPDPPRVDSLPNEHKTLQQRLREQFDTCPR</sequence>
<dbReference type="AlphaFoldDB" id="A0A100WM49"/>
<accession>A0A100WM49</accession>
<evidence type="ECO:0000313" key="2">
    <source>
        <dbReference type="Proteomes" id="UP000069705"/>
    </source>
</evidence>
<dbReference type="PROSITE" id="PS51257">
    <property type="entry name" value="PROKAR_LIPOPROTEIN"/>
    <property type="match status" value="1"/>
</dbReference>
<dbReference type="Proteomes" id="UP000069705">
    <property type="component" value="Unassembled WGS sequence"/>
</dbReference>
<comment type="caution">
    <text evidence="1">The sequence shown here is derived from an EMBL/GenBank/DDBJ whole genome shotgun (WGS) entry which is preliminary data.</text>
</comment>
<organism evidence="1 2">
    <name type="scientific">Mycolicibacterium fortuitum subsp. acetamidolyticum</name>
    <dbReference type="NCBI Taxonomy" id="144550"/>
    <lineage>
        <taxon>Bacteria</taxon>
        <taxon>Bacillati</taxon>
        <taxon>Actinomycetota</taxon>
        <taxon>Actinomycetes</taxon>
        <taxon>Mycobacteriales</taxon>
        <taxon>Mycobacteriaceae</taxon>
        <taxon>Mycolicibacterium</taxon>
    </lineage>
</organism>
<gene>
    <name evidence="1" type="ORF">RMCFA_0503</name>
</gene>
<protein>
    <submittedName>
        <fullName evidence="1">Uncharacterized protein</fullName>
    </submittedName>
</protein>
<reference evidence="1 2" key="1">
    <citation type="journal article" date="2016" name="Genome Announc.">
        <title>Draft Genome Sequences of Five Rapidly Growing Mycobacterium Species, M. thermoresistibile, M. fortuitum subsp. acetamidolyticum, M. canariasense, M. brisbanense, and M. novocastrense.</title>
        <authorList>
            <person name="Katahira K."/>
            <person name="Ogura Y."/>
            <person name="Gotoh Y."/>
            <person name="Hayashi T."/>
        </authorList>
    </citation>
    <scope>NUCLEOTIDE SEQUENCE [LARGE SCALE GENOMIC DNA]</scope>
    <source>
        <strain evidence="1 2">JCM6368</strain>
    </source>
</reference>
<reference evidence="2" key="2">
    <citation type="submission" date="2016-02" db="EMBL/GenBank/DDBJ databases">
        <title>Draft genome sequence of five rapidly growing Mycobacterium species.</title>
        <authorList>
            <person name="Katahira K."/>
            <person name="Gotou Y."/>
            <person name="Iida K."/>
            <person name="Ogura Y."/>
            <person name="Hayashi T."/>
        </authorList>
    </citation>
    <scope>NUCLEOTIDE SEQUENCE [LARGE SCALE GENOMIC DNA]</scope>
    <source>
        <strain evidence="2">JCM6368</strain>
    </source>
</reference>
<evidence type="ECO:0000313" key="1">
    <source>
        <dbReference type="EMBL" id="GAT00389.1"/>
    </source>
</evidence>
<dbReference type="RefSeq" id="WP_131808970.1">
    <property type="nucleotide sequence ID" value="NZ_BCSZ01000008.1"/>
</dbReference>
<name>A0A100WM49_MYCFO</name>
<dbReference type="EMBL" id="BCSZ01000008">
    <property type="protein sequence ID" value="GAT00389.1"/>
    <property type="molecule type" value="Genomic_DNA"/>
</dbReference>